<reference evidence="1 2" key="1">
    <citation type="submission" date="2024-12" db="EMBL/GenBank/DDBJ databases">
        <title>Forecasting of Potato common scab and diversities of Pathogenic streptomyces spp. in china.</title>
        <authorList>
            <person name="Handique U."/>
            <person name="Wu J."/>
        </authorList>
    </citation>
    <scope>NUCLEOTIDE SEQUENCE [LARGE SCALE GENOMIC DNA]</scope>
    <source>
        <strain evidence="1 2">ZRIMU1530</strain>
    </source>
</reference>
<dbReference type="EMBL" id="JBJVNI010000048">
    <property type="protein sequence ID" value="MFM9616036.1"/>
    <property type="molecule type" value="Genomic_DNA"/>
</dbReference>
<gene>
    <name evidence="1" type="ORF">ACKI18_46090</name>
</gene>
<evidence type="ECO:0000313" key="2">
    <source>
        <dbReference type="Proteomes" id="UP001631957"/>
    </source>
</evidence>
<evidence type="ECO:0008006" key="3">
    <source>
        <dbReference type="Google" id="ProtNLM"/>
    </source>
</evidence>
<keyword evidence="2" id="KW-1185">Reference proteome</keyword>
<comment type="caution">
    <text evidence="1">The sequence shown here is derived from an EMBL/GenBank/DDBJ whole genome shotgun (WGS) entry which is preliminary data.</text>
</comment>
<accession>A0ABW9I861</accession>
<evidence type="ECO:0000313" key="1">
    <source>
        <dbReference type="EMBL" id="MFM9616036.1"/>
    </source>
</evidence>
<organism evidence="1 2">
    <name type="scientific">Streptomyces niveiscabiei</name>
    <dbReference type="NCBI Taxonomy" id="164115"/>
    <lineage>
        <taxon>Bacteria</taxon>
        <taxon>Bacillati</taxon>
        <taxon>Actinomycetota</taxon>
        <taxon>Actinomycetes</taxon>
        <taxon>Kitasatosporales</taxon>
        <taxon>Streptomycetaceae</taxon>
        <taxon>Streptomyces</taxon>
    </lineage>
</organism>
<proteinExistence type="predicted"/>
<sequence>MRSANRSSSGEHAVLRRRLEFLETSASFFYEGDRPLSAEETADPYRRGMLLMVRSISQAERAWLHQVLDGGEGD</sequence>
<dbReference type="GeneID" id="97401809"/>
<name>A0ABW9I861_9ACTN</name>
<protein>
    <recommendedName>
        <fullName evidence="3">PadR family transcriptional regulator</fullName>
    </recommendedName>
</protein>
<dbReference type="RefSeq" id="WP_075693497.1">
    <property type="nucleotide sequence ID" value="NZ_JBJVNI010000048.1"/>
</dbReference>
<dbReference type="Proteomes" id="UP001631957">
    <property type="component" value="Unassembled WGS sequence"/>
</dbReference>